<organism evidence="4 5">
    <name type="scientific">Naegleria lovaniensis</name>
    <name type="common">Amoeba</name>
    <dbReference type="NCBI Taxonomy" id="51637"/>
    <lineage>
        <taxon>Eukaryota</taxon>
        <taxon>Discoba</taxon>
        <taxon>Heterolobosea</taxon>
        <taxon>Tetramitia</taxon>
        <taxon>Eutetramitia</taxon>
        <taxon>Vahlkampfiidae</taxon>
        <taxon>Naegleria</taxon>
    </lineage>
</organism>
<reference evidence="4 5" key="1">
    <citation type="journal article" date="2018" name="BMC Genomics">
        <title>The genome of Naegleria lovaniensis, the basis for a comparative approach to unravel pathogenicity factors of the human pathogenic amoeba N. fowleri.</title>
        <authorList>
            <person name="Liechti N."/>
            <person name="Schurch N."/>
            <person name="Bruggmann R."/>
            <person name="Wittwer M."/>
        </authorList>
    </citation>
    <scope>NUCLEOTIDE SEQUENCE [LARGE SCALE GENOMIC DNA]</scope>
    <source>
        <strain evidence="4 5">ATCC 30569</strain>
    </source>
</reference>
<comment type="caution">
    <text evidence="4">The sequence shown here is derived from an EMBL/GenBank/DDBJ whole genome shotgun (WGS) entry which is preliminary data.</text>
</comment>
<feature type="transmembrane region" description="Helical" evidence="2">
    <location>
        <begin position="484"/>
        <end position="506"/>
    </location>
</feature>
<keyword evidence="2" id="KW-1133">Transmembrane helix</keyword>
<feature type="region of interest" description="Disordered" evidence="1">
    <location>
        <begin position="191"/>
        <end position="227"/>
    </location>
</feature>
<feature type="transmembrane region" description="Helical" evidence="2">
    <location>
        <begin position="140"/>
        <end position="159"/>
    </location>
</feature>
<dbReference type="Gene3D" id="1.10.167.10">
    <property type="entry name" value="Regulator of G-protein Signalling 4, domain 2"/>
    <property type="match status" value="1"/>
</dbReference>
<keyword evidence="2" id="KW-0472">Membrane</keyword>
<dbReference type="RefSeq" id="XP_044548982.1">
    <property type="nucleotide sequence ID" value="XM_044694302.1"/>
</dbReference>
<dbReference type="InterPro" id="IPR044926">
    <property type="entry name" value="RGS_subdomain_2"/>
</dbReference>
<feature type="transmembrane region" description="Helical" evidence="2">
    <location>
        <begin position="349"/>
        <end position="369"/>
    </location>
</feature>
<dbReference type="GeneID" id="68097095"/>
<dbReference type="PROSITE" id="PS50132">
    <property type="entry name" value="RGS"/>
    <property type="match status" value="1"/>
</dbReference>
<feature type="domain" description="RGS" evidence="3">
    <location>
        <begin position="436"/>
        <end position="498"/>
    </location>
</feature>
<dbReference type="SUPFAM" id="SSF48097">
    <property type="entry name" value="Regulator of G-protein signaling, RGS"/>
    <property type="match status" value="1"/>
</dbReference>
<proteinExistence type="predicted"/>
<accession>A0AA88GRU1</accession>
<dbReference type="InterPro" id="IPR036305">
    <property type="entry name" value="RGS_sf"/>
</dbReference>
<evidence type="ECO:0000313" key="4">
    <source>
        <dbReference type="EMBL" id="KAG2383303.1"/>
    </source>
</evidence>
<feature type="transmembrane region" description="Helical" evidence="2">
    <location>
        <begin position="313"/>
        <end position="337"/>
    </location>
</feature>
<dbReference type="Proteomes" id="UP000816034">
    <property type="component" value="Unassembled WGS sequence"/>
</dbReference>
<evidence type="ECO:0000259" key="3">
    <source>
        <dbReference type="PROSITE" id="PS50132"/>
    </source>
</evidence>
<sequence>MTPQSFPSYKGSWSFFSVFSTINNDTLNSTASCHPFLFTTGLSRESTPTIENSICPDTYVSFTITLLFLIYYLLLLIITSLGIIWKRNSKHIQARNLTHMFLTLASSFFFITIFCLRIIIGRKSFPCGLYSWCFCLAPLATLPTTCRSLLLYFSYKLNLIKMKLGMKRKSMIQFQEELNGEVGRRIIVEDGNSNSDNHSSVPSNTTLQSIPSTSTEDPSLSSQFKEEVTPDTSCVSITESEKRLIKIYQFLTSYKLIVLIYITSLIFSTCLWLLMGGIEEGIYISQNRTKKKIFTFAGFLEFQIGCTLTTNCLILILSLAVVYCIFEAVAVILSIRADRDTWHIKKENFIVLLVEVLGLALFIILGLIPQVQNLVDFLIPYGLFLFFSFSVESIISVLMPVIYEIKNDWMQARRNKQNFENSNKEEVNVDDKKESHVEQLLQNPKTFKMVLDHARRSYCPEAVLCYHEIQRYKKAKKWSERKKMAMYLIDTFLTVGAPLEINISLLEKRKLDLLQRMETIFSSNDSDSRSNDSSNEHQQQQQVIQSDRFLFHEIELHCIHDLTDLMSRLPQGLFQKTQTIKF</sequence>
<feature type="transmembrane region" description="Helical" evidence="2">
    <location>
        <begin position="381"/>
        <end position="403"/>
    </location>
</feature>
<feature type="transmembrane region" description="Helical" evidence="2">
    <location>
        <begin position="256"/>
        <end position="275"/>
    </location>
</feature>
<dbReference type="InterPro" id="IPR016137">
    <property type="entry name" value="RGS"/>
</dbReference>
<name>A0AA88GRU1_NAELO</name>
<feature type="compositionally biased region" description="Polar residues" evidence="1">
    <location>
        <begin position="191"/>
        <end position="223"/>
    </location>
</feature>
<keyword evidence="2" id="KW-0812">Transmembrane</keyword>
<keyword evidence="5" id="KW-1185">Reference proteome</keyword>
<evidence type="ECO:0000313" key="5">
    <source>
        <dbReference type="Proteomes" id="UP000816034"/>
    </source>
</evidence>
<dbReference type="EMBL" id="PYSW02000021">
    <property type="protein sequence ID" value="KAG2383303.1"/>
    <property type="molecule type" value="Genomic_DNA"/>
</dbReference>
<dbReference type="AlphaFoldDB" id="A0AA88GRU1"/>
<feature type="transmembrane region" description="Helical" evidence="2">
    <location>
        <begin position="59"/>
        <end position="85"/>
    </location>
</feature>
<protein>
    <recommendedName>
        <fullName evidence="3">RGS domain-containing protein</fullName>
    </recommendedName>
</protein>
<evidence type="ECO:0000256" key="2">
    <source>
        <dbReference type="SAM" id="Phobius"/>
    </source>
</evidence>
<feature type="transmembrane region" description="Helical" evidence="2">
    <location>
        <begin position="97"/>
        <end position="120"/>
    </location>
</feature>
<gene>
    <name evidence="4" type="ORF">C9374_004640</name>
</gene>
<evidence type="ECO:0000256" key="1">
    <source>
        <dbReference type="SAM" id="MobiDB-lite"/>
    </source>
</evidence>